<feature type="compositionally biased region" description="Basic and acidic residues" evidence="1">
    <location>
        <begin position="56"/>
        <end position="67"/>
    </location>
</feature>
<feature type="compositionally biased region" description="Basic and acidic residues" evidence="1">
    <location>
        <begin position="293"/>
        <end position="307"/>
    </location>
</feature>
<reference evidence="2" key="2">
    <citation type="submission" date="2018-04" db="EMBL/GenBank/DDBJ databases">
        <title>OnivRS2 (Oryza nivara Reference Sequence Version 2).</title>
        <authorList>
            <person name="Zhang J."/>
            <person name="Kudrna D."/>
            <person name="Lee S."/>
            <person name="Talag J."/>
            <person name="Rajasekar S."/>
            <person name="Welchert J."/>
            <person name="Hsing Y.-I."/>
            <person name="Wing R.A."/>
        </authorList>
    </citation>
    <scope>NUCLEOTIDE SEQUENCE [LARGE SCALE GENOMIC DNA]</scope>
</reference>
<feature type="compositionally biased region" description="Basic and acidic residues" evidence="1">
    <location>
        <begin position="661"/>
        <end position="674"/>
    </location>
</feature>
<feature type="compositionally biased region" description="Basic residues" evidence="1">
    <location>
        <begin position="675"/>
        <end position="688"/>
    </location>
</feature>
<dbReference type="EnsemblPlants" id="ONIVA01G16010.1">
    <property type="protein sequence ID" value="ONIVA01G16010.1"/>
    <property type="gene ID" value="ONIVA01G16010"/>
</dbReference>
<dbReference type="eggNOG" id="ENOG502QRC8">
    <property type="taxonomic scope" value="Eukaryota"/>
</dbReference>
<evidence type="ECO:0000313" key="2">
    <source>
        <dbReference type="EnsemblPlants" id="ONIVA01G16010.1"/>
    </source>
</evidence>
<name>A0A0E0FKZ7_ORYNI</name>
<keyword evidence="3" id="KW-1185">Reference proteome</keyword>
<sequence>MAPAPAVDAEGECGGGKSHNTLKPDGVRVAAASTTLDSSDSHGPAADVQGGGGSGERLDSSDGEGRATDVQGRSSAGESLVVKSEHACAADDPVGDGALLAPANKPTGADPLAVASSSHDIDAASADPANDEEDGDTTECSSSFGNSCCETDDEADHGGSEVDSPFSENADGVQALIRPRTGSALSLGSYLMSTDILRTDNSWMHRASMARNMNQQPVCSLLFNMYKLSFRKKKVTAEWRSAVRPMMWRCQWLELRMKDLLSQVSKYDRELALINKGKELQQAVNMTNGSRSESAESSKGRENSCMERRKRRRLEETVNTSLYIKKHEILSYFFDKQNKGAETDGILIDDDSSGPVGNDVKGGIHTVGLLEPKEYDMVAEQLTLQKFLLTIDGIRSQVLRLQDRLSKVRSKQENMVSLVDHAHIKVSEKRLRTQKRSFSYKKDRYSKSKKKKNLNILSKEEDKPAHAVISTLSKRAPDCQTEVTMYSSEEKSGERCQSHKKAITVDLLLPNGHMGDLCKDNDDVLIDNQAANEGYQPFENAKQPMDKSLELTEKVCETANLRVGSNSSPVEVTSTSAPFRVENASVSLEARSTPGQVVKQEPVFEKPPALKHVYSGKRRRKLKMKEGSGPVSGFKTQSKEASKTPATKKKTESTSPAAKKLKIEETTAPDEGKKAVKTHSTGKKRKAGKSCSSTKKQEAENSSCAARKDISESTPSKPRIEKAVLVAVNSRRSQRVRKPKIY</sequence>
<feature type="region of interest" description="Disordered" evidence="1">
    <location>
        <begin position="1"/>
        <end position="167"/>
    </location>
</feature>
<dbReference type="Proteomes" id="UP000006591">
    <property type="component" value="Chromosome 1"/>
</dbReference>
<feature type="compositionally biased region" description="Polar residues" evidence="1">
    <location>
        <begin position="138"/>
        <end position="149"/>
    </location>
</feature>
<organism evidence="2">
    <name type="scientific">Oryza nivara</name>
    <name type="common">Indian wild rice</name>
    <name type="synonym">Oryza sativa f. spontanea</name>
    <dbReference type="NCBI Taxonomy" id="4536"/>
    <lineage>
        <taxon>Eukaryota</taxon>
        <taxon>Viridiplantae</taxon>
        <taxon>Streptophyta</taxon>
        <taxon>Embryophyta</taxon>
        <taxon>Tracheophyta</taxon>
        <taxon>Spermatophyta</taxon>
        <taxon>Magnoliopsida</taxon>
        <taxon>Liliopsida</taxon>
        <taxon>Poales</taxon>
        <taxon>Poaceae</taxon>
        <taxon>BOP clade</taxon>
        <taxon>Oryzoideae</taxon>
        <taxon>Oryzeae</taxon>
        <taxon>Oryzinae</taxon>
        <taxon>Oryza</taxon>
    </lineage>
</organism>
<dbReference type="STRING" id="4536.A0A0E0FKZ7"/>
<feature type="compositionally biased region" description="Polar residues" evidence="1">
    <location>
        <begin position="283"/>
        <end position="292"/>
    </location>
</feature>
<dbReference type="PANTHER" id="PTHR34057:SF15">
    <property type="entry name" value="CALMODULIN-BINDING DOMAIN-CONTAINING PROTEIN"/>
    <property type="match status" value="1"/>
</dbReference>
<feature type="compositionally biased region" description="Basic residues" evidence="1">
    <location>
        <begin position="614"/>
        <end position="623"/>
    </location>
</feature>
<protein>
    <submittedName>
        <fullName evidence="2">Uncharacterized protein</fullName>
    </submittedName>
</protein>
<proteinExistence type="predicted"/>
<dbReference type="CDD" id="cd11650">
    <property type="entry name" value="AT4G37440_like"/>
    <property type="match status" value="1"/>
</dbReference>
<feature type="compositionally biased region" description="Low complexity" evidence="1">
    <location>
        <begin position="113"/>
        <end position="128"/>
    </location>
</feature>
<feature type="region of interest" description="Disordered" evidence="1">
    <location>
        <begin position="609"/>
        <end position="720"/>
    </location>
</feature>
<dbReference type="OMA" id="KVCETAN"/>
<dbReference type="Gramene" id="ONIVA01G16010.1">
    <property type="protein sequence ID" value="ONIVA01G16010.1"/>
    <property type="gene ID" value="ONIVA01G16010"/>
</dbReference>
<accession>A0A0E0FKZ7</accession>
<evidence type="ECO:0000256" key="1">
    <source>
        <dbReference type="SAM" id="MobiDB-lite"/>
    </source>
</evidence>
<feature type="region of interest" description="Disordered" evidence="1">
    <location>
        <begin position="283"/>
        <end position="309"/>
    </location>
</feature>
<dbReference type="InterPro" id="IPR038745">
    <property type="entry name" value="AT4G37440-like"/>
</dbReference>
<evidence type="ECO:0000313" key="3">
    <source>
        <dbReference type="Proteomes" id="UP000006591"/>
    </source>
</evidence>
<feature type="compositionally biased region" description="Polar residues" evidence="1">
    <location>
        <begin position="690"/>
        <end position="704"/>
    </location>
</feature>
<dbReference type="PANTHER" id="PTHR34057">
    <property type="entry name" value="ELONGATION FACTOR"/>
    <property type="match status" value="1"/>
</dbReference>
<reference evidence="2" key="1">
    <citation type="submission" date="2015-04" db="UniProtKB">
        <authorList>
            <consortium name="EnsemblPlants"/>
        </authorList>
    </citation>
    <scope>IDENTIFICATION</scope>
    <source>
        <strain evidence="2">SL10</strain>
    </source>
</reference>
<dbReference type="AlphaFoldDB" id="A0A0E0FKZ7"/>